<dbReference type="Pfam" id="PF02519">
    <property type="entry name" value="Auxin_inducible"/>
    <property type="match status" value="1"/>
</dbReference>
<dbReference type="PANTHER" id="PTHR31374">
    <property type="entry name" value="AUXIN-INDUCED PROTEIN-LIKE-RELATED"/>
    <property type="match status" value="1"/>
</dbReference>
<comment type="similarity">
    <text evidence="1">Belongs to the ARG7 family.</text>
</comment>
<reference evidence="2" key="1">
    <citation type="submission" date="2023-10" db="EMBL/GenBank/DDBJ databases">
        <title>Chromosome-level genome of the transformable northern wattle, Acacia crassicarpa.</title>
        <authorList>
            <person name="Massaro I."/>
            <person name="Sinha N.R."/>
            <person name="Poethig S."/>
            <person name="Leichty A.R."/>
        </authorList>
    </citation>
    <scope>NUCLEOTIDE SEQUENCE</scope>
    <source>
        <strain evidence="2">Acra3RX</strain>
        <tissue evidence="2">Leaf</tissue>
    </source>
</reference>
<dbReference type="AlphaFoldDB" id="A0AAE1ISJ6"/>
<evidence type="ECO:0000313" key="3">
    <source>
        <dbReference type="Proteomes" id="UP001293593"/>
    </source>
</evidence>
<evidence type="ECO:0000313" key="2">
    <source>
        <dbReference type="EMBL" id="KAK4256836.1"/>
    </source>
</evidence>
<dbReference type="PANTHER" id="PTHR31374:SF228">
    <property type="entry name" value="SAUR FAMILY PROTEIN"/>
    <property type="match status" value="1"/>
</dbReference>
<dbReference type="EMBL" id="JAWXYG010000012">
    <property type="protein sequence ID" value="KAK4256836.1"/>
    <property type="molecule type" value="Genomic_DNA"/>
</dbReference>
<dbReference type="InterPro" id="IPR003676">
    <property type="entry name" value="SAUR_fam"/>
</dbReference>
<protein>
    <submittedName>
        <fullName evidence="2">Uncharacterized protein</fullName>
    </submittedName>
</protein>
<gene>
    <name evidence="2" type="ORF">QN277_006509</name>
</gene>
<name>A0AAE1ISJ6_9FABA</name>
<keyword evidence="3" id="KW-1185">Reference proteome</keyword>
<evidence type="ECO:0000256" key="1">
    <source>
        <dbReference type="ARBA" id="ARBA00006974"/>
    </source>
</evidence>
<comment type="caution">
    <text evidence="2">The sequence shown here is derived from an EMBL/GenBank/DDBJ whole genome shotgun (WGS) entry which is preliminary data.</text>
</comment>
<dbReference type="Proteomes" id="UP001293593">
    <property type="component" value="Unassembled WGS sequence"/>
</dbReference>
<sequence>MQEDKKMKVKKGWLAVQVGLADEDGVPQRFLIPISYLRHPLVVGLLDRAQEVYGYHPDGPLRLPCSVDDFLHLRWRIEKESSHTHLHHHHHHPQYLPQALSFRSC</sequence>
<organism evidence="2 3">
    <name type="scientific">Acacia crassicarpa</name>
    <name type="common">northern wattle</name>
    <dbReference type="NCBI Taxonomy" id="499986"/>
    <lineage>
        <taxon>Eukaryota</taxon>
        <taxon>Viridiplantae</taxon>
        <taxon>Streptophyta</taxon>
        <taxon>Embryophyta</taxon>
        <taxon>Tracheophyta</taxon>
        <taxon>Spermatophyta</taxon>
        <taxon>Magnoliopsida</taxon>
        <taxon>eudicotyledons</taxon>
        <taxon>Gunneridae</taxon>
        <taxon>Pentapetalae</taxon>
        <taxon>rosids</taxon>
        <taxon>fabids</taxon>
        <taxon>Fabales</taxon>
        <taxon>Fabaceae</taxon>
        <taxon>Caesalpinioideae</taxon>
        <taxon>mimosoid clade</taxon>
        <taxon>Acacieae</taxon>
        <taxon>Acacia</taxon>
    </lineage>
</organism>
<proteinExistence type="inferred from homology"/>
<accession>A0AAE1ISJ6</accession>
<dbReference type="GO" id="GO:0009733">
    <property type="term" value="P:response to auxin"/>
    <property type="evidence" value="ECO:0007669"/>
    <property type="project" value="InterPro"/>
</dbReference>